<comment type="caution">
    <text evidence="2">The sequence shown here is derived from an EMBL/GenBank/DDBJ whole genome shotgun (WGS) entry which is preliminary data.</text>
</comment>
<dbReference type="InterPro" id="IPR023139">
    <property type="entry name" value="PBDC1-like_dom_sf"/>
</dbReference>
<dbReference type="AlphaFoldDB" id="A0A8K0JS40"/>
<sequence>MSVGGINPNDLGNMGEIEQQFAVKTVEHLETYQRVILNIPPSSLKLTKMDDAIMEDFQQTFPELDSVEALTKLNENEMKSPQGKERWRNFIMKYEKLVPDYNFGTILRGDAKREYDEDNSILVTRVQFYAIEIARNRKGVNDDLYNRYQAQQKNKA</sequence>
<gene>
    <name evidence="2" type="ORF">FFLO_00352</name>
</gene>
<feature type="domain" description="Polysaccharide biosynthesis" evidence="1">
    <location>
        <begin position="17"/>
        <end position="145"/>
    </location>
</feature>
<dbReference type="OrthoDB" id="10248897at2759"/>
<dbReference type="PANTHER" id="PTHR13410:SF9">
    <property type="entry name" value="PROTEIN PBDC1"/>
    <property type="match status" value="1"/>
</dbReference>
<evidence type="ECO:0000313" key="3">
    <source>
        <dbReference type="Proteomes" id="UP000812966"/>
    </source>
</evidence>
<accession>A0A8K0JS40</accession>
<dbReference type="GO" id="GO:0005737">
    <property type="term" value="C:cytoplasm"/>
    <property type="evidence" value="ECO:0007669"/>
    <property type="project" value="TreeGrafter"/>
</dbReference>
<evidence type="ECO:0000259" key="1">
    <source>
        <dbReference type="Pfam" id="PF04669"/>
    </source>
</evidence>
<organism evidence="2 3">
    <name type="scientific">Filobasidium floriforme</name>
    <dbReference type="NCBI Taxonomy" id="5210"/>
    <lineage>
        <taxon>Eukaryota</taxon>
        <taxon>Fungi</taxon>
        <taxon>Dikarya</taxon>
        <taxon>Basidiomycota</taxon>
        <taxon>Agaricomycotina</taxon>
        <taxon>Tremellomycetes</taxon>
        <taxon>Filobasidiales</taxon>
        <taxon>Filobasidiaceae</taxon>
        <taxon>Filobasidium</taxon>
    </lineage>
</organism>
<proteinExistence type="predicted"/>
<dbReference type="Gene3D" id="1.10.3560.10">
    <property type="entry name" value="yst0336 like domain"/>
    <property type="match status" value="1"/>
</dbReference>
<dbReference type="InterPro" id="IPR021148">
    <property type="entry name" value="Polysacc_synth_dom"/>
</dbReference>
<dbReference type="InterPro" id="IPR008476">
    <property type="entry name" value="PBDC1_metazoa/fungi"/>
</dbReference>
<reference evidence="2" key="1">
    <citation type="submission" date="2020-04" db="EMBL/GenBank/DDBJ databases">
        <title>Analysis of mating type loci in Filobasidium floriforme.</title>
        <authorList>
            <person name="Nowrousian M."/>
        </authorList>
    </citation>
    <scope>NUCLEOTIDE SEQUENCE</scope>
    <source>
        <strain evidence="2">CBS 6242</strain>
    </source>
</reference>
<dbReference type="Pfam" id="PF04669">
    <property type="entry name" value="PBDC1"/>
    <property type="match status" value="1"/>
</dbReference>
<dbReference type="PANTHER" id="PTHR13410">
    <property type="entry name" value="PROTEIN PBDC1"/>
    <property type="match status" value="1"/>
</dbReference>
<dbReference type="Proteomes" id="UP000812966">
    <property type="component" value="Unassembled WGS sequence"/>
</dbReference>
<evidence type="ECO:0000313" key="2">
    <source>
        <dbReference type="EMBL" id="KAG7575362.1"/>
    </source>
</evidence>
<name>A0A8K0JS40_9TREE</name>
<protein>
    <recommendedName>
        <fullName evidence="1">Polysaccharide biosynthesis domain-containing protein</fullName>
    </recommendedName>
</protein>
<dbReference type="EMBL" id="JABELV010000004">
    <property type="protein sequence ID" value="KAG7575362.1"/>
    <property type="molecule type" value="Genomic_DNA"/>
</dbReference>
<keyword evidence="3" id="KW-1185">Reference proteome</keyword>